<dbReference type="Gene3D" id="3.40.50.2300">
    <property type="match status" value="1"/>
</dbReference>
<dbReference type="InterPro" id="IPR016032">
    <property type="entry name" value="Sig_transdc_resp-reg_C-effctor"/>
</dbReference>
<dbReference type="PANTHER" id="PTHR43214:SF43">
    <property type="entry name" value="TWO-COMPONENT RESPONSE REGULATOR"/>
    <property type="match status" value="1"/>
</dbReference>
<protein>
    <submittedName>
        <fullName evidence="7">Response regulator</fullName>
    </submittedName>
</protein>
<dbReference type="InterPro" id="IPR058245">
    <property type="entry name" value="NreC/VraR/RcsB-like_REC"/>
</dbReference>
<organism evidence="7 8">
    <name type="scientific">Paenibacillus gansuensis</name>
    <dbReference type="NCBI Taxonomy" id="306542"/>
    <lineage>
        <taxon>Bacteria</taxon>
        <taxon>Bacillati</taxon>
        <taxon>Bacillota</taxon>
        <taxon>Bacilli</taxon>
        <taxon>Bacillales</taxon>
        <taxon>Paenibacillaceae</taxon>
        <taxon>Paenibacillus</taxon>
    </lineage>
</organism>
<keyword evidence="3" id="KW-0238">DNA-binding</keyword>
<dbReference type="SMART" id="SM00448">
    <property type="entry name" value="REC"/>
    <property type="match status" value="1"/>
</dbReference>
<keyword evidence="2" id="KW-0805">Transcription regulation</keyword>
<dbReference type="InterPro" id="IPR039420">
    <property type="entry name" value="WalR-like"/>
</dbReference>
<reference evidence="8" key="1">
    <citation type="journal article" date="2019" name="Int. J. Syst. Evol. Microbiol.">
        <title>The Global Catalogue of Microorganisms (GCM) 10K type strain sequencing project: providing services to taxonomists for standard genome sequencing and annotation.</title>
        <authorList>
            <consortium name="The Broad Institute Genomics Platform"/>
            <consortium name="The Broad Institute Genome Sequencing Center for Infectious Disease"/>
            <person name="Wu L."/>
            <person name="Ma J."/>
        </authorList>
    </citation>
    <scope>NUCLEOTIDE SEQUENCE [LARGE SCALE GENOMIC DNA]</scope>
    <source>
        <strain evidence="8">KCTC 3950</strain>
    </source>
</reference>
<dbReference type="PANTHER" id="PTHR43214">
    <property type="entry name" value="TWO-COMPONENT RESPONSE REGULATOR"/>
    <property type="match status" value="1"/>
</dbReference>
<evidence type="ECO:0000256" key="5">
    <source>
        <dbReference type="PROSITE-ProRule" id="PRU00169"/>
    </source>
</evidence>
<dbReference type="PROSITE" id="PS50110">
    <property type="entry name" value="RESPONSE_REGULATORY"/>
    <property type="match status" value="1"/>
</dbReference>
<dbReference type="RefSeq" id="WP_377599678.1">
    <property type="nucleotide sequence ID" value="NZ_JBHUME010000002.1"/>
</dbReference>
<dbReference type="SUPFAM" id="SSF52172">
    <property type="entry name" value="CheY-like"/>
    <property type="match status" value="1"/>
</dbReference>
<evidence type="ECO:0000259" key="6">
    <source>
        <dbReference type="PROSITE" id="PS50110"/>
    </source>
</evidence>
<accession>A0ABW5P7M0</accession>
<comment type="caution">
    <text evidence="7">The sequence shown here is derived from an EMBL/GenBank/DDBJ whole genome shotgun (WGS) entry which is preliminary data.</text>
</comment>
<keyword evidence="8" id="KW-1185">Reference proteome</keyword>
<feature type="modified residue" description="4-aspartylphosphate" evidence="5">
    <location>
        <position position="57"/>
    </location>
</feature>
<keyword evidence="4" id="KW-0804">Transcription</keyword>
<dbReference type="Proteomes" id="UP001597541">
    <property type="component" value="Unassembled WGS sequence"/>
</dbReference>
<evidence type="ECO:0000256" key="4">
    <source>
        <dbReference type="ARBA" id="ARBA00023163"/>
    </source>
</evidence>
<name>A0ABW5P7M0_9BACL</name>
<gene>
    <name evidence="7" type="ORF">ACFSUF_02265</name>
</gene>
<dbReference type="Pfam" id="PF00072">
    <property type="entry name" value="Response_reg"/>
    <property type="match status" value="1"/>
</dbReference>
<dbReference type="InterPro" id="IPR011006">
    <property type="entry name" value="CheY-like_superfamily"/>
</dbReference>
<feature type="domain" description="Response regulatory" evidence="6">
    <location>
        <begin position="6"/>
        <end position="125"/>
    </location>
</feature>
<keyword evidence="1 5" id="KW-0597">Phosphoprotein</keyword>
<dbReference type="InterPro" id="IPR000792">
    <property type="entry name" value="Tscrpt_reg_LuxR_C"/>
</dbReference>
<dbReference type="EMBL" id="JBHUME010000002">
    <property type="protein sequence ID" value="MFD2611241.1"/>
    <property type="molecule type" value="Genomic_DNA"/>
</dbReference>
<proteinExistence type="predicted"/>
<dbReference type="SUPFAM" id="SSF46894">
    <property type="entry name" value="C-terminal effector domain of the bipartite response regulators"/>
    <property type="match status" value="1"/>
</dbReference>
<dbReference type="CDD" id="cd17535">
    <property type="entry name" value="REC_NarL-like"/>
    <property type="match status" value="1"/>
</dbReference>
<dbReference type="PRINTS" id="PR00038">
    <property type="entry name" value="HTHLUXR"/>
</dbReference>
<evidence type="ECO:0000256" key="1">
    <source>
        <dbReference type="ARBA" id="ARBA00022553"/>
    </source>
</evidence>
<evidence type="ECO:0000313" key="8">
    <source>
        <dbReference type="Proteomes" id="UP001597541"/>
    </source>
</evidence>
<evidence type="ECO:0000256" key="3">
    <source>
        <dbReference type="ARBA" id="ARBA00023125"/>
    </source>
</evidence>
<sequence>MERRIRVMLVEDDEFWRQRLSSDLNKEEDIEIVQTAATKKEALEAAALHDLDVVLMDINLTENQLDGLETTKELMLAKDFQVKIIMLTSLTEKEIIVKAFQNGAVNYINKSSFQDIVRAIREAHAGTASIHPDSAATMREEIRLMLLTPSEREIHELKERGYSRSEISGKLNKSLNTIKTQIRSIRNKLLK</sequence>
<evidence type="ECO:0000313" key="7">
    <source>
        <dbReference type="EMBL" id="MFD2611241.1"/>
    </source>
</evidence>
<evidence type="ECO:0000256" key="2">
    <source>
        <dbReference type="ARBA" id="ARBA00023015"/>
    </source>
</evidence>
<dbReference type="InterPro" id="IPR001789">
    <property type="entry name" value="Sig_transdc_resp-reg_receiver"/>
</dbReference>